<dbReference type="InterPro" id="IPR036397">
    <property type="entry name" value="RNaseH_sf"/>
</dbReference>
<evidence type="ECO:0000256" key="4">
    <source>
        <dbReference type="ARBA" id="ARBA00004496"/>
    </source>
</evidence>
<proteinExistence type="inferred from homology"/>
<comment type="caution">
    <text evidence="15">The sequence shown here is derived from an EMBL/GenBank/DDBJ whole genome shotgun (WGS) entry which is preliminary data.</text>
</comment>
<gene>
    <name evidence="15" type="ORF">BLEM_1583</name>
</gene>
<keyword evidence="16" id="KW-1185">Reference proteome</keyword>
<dbReference type="GO" id="GO:0032299">
    <property type="term" value="C:ribonuclease H2 complex"/>
    <property type="evidence" value="ECO:0007669"/>
    <property type="project" value="TreeGrafter"/>
</dbReference>
<sequence length="282" mass="29552">MSVSVTPTLDLERQLAARGFDLIVGFDEVGRGALAGPVMVGCAAIWTRDLPALEVPAGVADSKMLTEHRREAMFDELCAWPAAYAVGQAGNTEIDEWGITYALGVAALRALNQVERDLGLGDGAGMGATAPAGFADGSAAVGVMETDSNAPDVSAARNGRGGRDAFGVVDLFDRSNVRVGAILDGPSDYITKALNTFDAPSVPIPAQVTTKVKGDQHCATVAAAAVIAKVTRDRLMTSIAQGNPRYAPYEWAHNKGYGSAAHRAAIVEHGVTPLHRVSWKLR</sequence>
<dbReference type="EMBL" id="MWWX01000011">
    <property type="protein sequence ID" value="OZG60951.1"/>
    <property type="molecule type" value="Genomic_DNA"/>
</dbReference>
<evidence type="ECO:0000256" key="1">
    <source>
        <dbReference type="ARBA" id="ARBA00000077"/>
    </source>
</evidence>
<keyword evidence="9 12" id="KW-0255">Endonuclease</keyword>
<evidence type="ECO:0000256" key="13">
    <source>
        <dbReference type="RuleBase" id="RU003515"/>
    </source>
</evidence>
<reference evidence="15 16" key="1">
    <citation type="journal article" date="2017" name="BMC Genomics">
        <title>Comparative genomic and phylogenomic analyses of the Bifidobacteriaceae family.</title>
        <authorList>
            <person name="Lugli G.A."/>
            <person name="Milani C."/>
            <person name="Turroni F."/>
            <person name="Duranti S."/>
            <person name="Mancabelli L."/>
            <person name="Mangifesta M."/>
            <person name="Ferrario C."/>
            <person name="Modesto M."/>
            <person name="Mattarelli P."/>
            <person name="Jiri K."/>
            <person name="van Sinderen D."/>
            <person name="Ventura M."/>
        </authorList>
    </citation>
    <scope>NUCLEOTIDE SEQUENCE [LARGE SCALE GENOMIC DNA]</scope>
    <source>
        <strain evidence="15 16">DSM 28807</strain>
    </source>
</reference>
<evidence type="ECO:0000259" key="14">
    <source>
        <dbReference type="PROSITE" id="PS51975"/>
    </source>
</evidence>
<accession>A0A261FP40</accession>
<feature type="binding site" evidence="12">
    <location>
        <position position="170"/>
    </location>
    <ligand>
        <name>a divalent metal cation</name>
        <dbReference type="ChEBI" id="CHEBI:60240"/>
    </ligand>
</feature>
<organism evidence="15 16">
    <name type="scientific">Bifidobacterium lemurum</name>
    <dbReference type="NCBI Taxonomy" id="1603886"/>
    <lineage>
        <taxon>Bacteria</taxon>
        <taxon>Bacillati</taxon>
        <taxon>Actinomycetota</taxon>
        <taxon>Actinomycetes</taxon>
        <taxon>Bifidobacteriales</taxon>
        <taxon>Bifidobacteriaceae</taxon>
        <taxon>Bifidobacterium</taxon>
    </lineage>
</organism>
<feature type="binding site" evidence="12">
    <location>
        <position position="27"/>
    </location>
    <ligand>
        <name>a divalent metal cation</name>
        <dbReference type="ChEBI" id="CHEBI:60240"/>
    </ligand>
</feature>
<keyword evidence="11" id="KW-0464">Manganese</keyword>
<dbReference type="GO" id="GO:0043137">
    <property type="term" value="P:DNA replication, removal of RNA primer"/>
    <property type="evidence" value="ECO:0007669"/>
    <property type="project" value="TreeGrafter"/>
</dbReference>
<feature type="binding site" evidence="12">
    <location>
        <position position="28"/>
    </location>
    <ligand>
        <name>a divalent metal cation</name>
        <dbReference type="ChEBI" id="CHEBI:60240"/>
    </ligand>
</feature>
<evidence type="ECO:0000256" key="3">
    <source>
        <dbReference type="ARBA" id="ARBA00004065"/>
    </source>
</evidence>
<keyword evidence="10 12" id="KW-0378">Hydrolase</keyword>
<dbReference type="STRING" id="1603886.GCA_001895165_00100"/>
<evidence type="ECO:0000256" key="10">
    <source>
        <dbReference type="ARBA" id="ARBA00022801"/>
    </source>
</evidence>
<dbReference type="Gene3D" id="3.30.420.10">
    <property type="entry name" value="Ribonuclease H-like superfamily/Ribonuclease H"/>
    <property type="match status" value="2"/>
</dbReference>
<evidence type="ECO:0000256" key="12">
    <source>
        <dbReference type="PROSITE-ProRule" id="PRU01319"/>
    </source>
</evidence>
<comment type="catalytic activity">
    <reaction evidence="1 12 13">
        <text>Endonucleolytic cleavage to 5'-phosphomonoester.</text>
        <dbReference type="EC" id="3.1.26.4"/>
    </reaction>
</comment>
<dbReference type="GO" id="GO:0003723">
    <property type="term" value="F:RNA binding"/>
    <property type="evidence" value="ECO:0007669"/>
    <property type="project" value="UniProtKB-UniRule"/>
</dbReference>
<dbReference type="Pfam" id="PF01351">
    <property type="entry name" value="RNase_HII"/>
    <property type="match status" value="2"/>
</dbReference>
<dbReference type="GO" id="GO:0006298">
    <property type="term" value="P:mismatch repair"/>
    <property type="evidence" value="ECO:0007669"/>
    <property type="project" value="TreeGrafter"/>
</dbReference>
<comment type="subcellular location">
    <subcellularLocation>
        <location evidence="4">Cytoplasm</location>
    </subcellularLocation>
</comment>
<dbReference type="Proteomes" id="UP000216352">
    <property type="component" value="Unassembled WGS sequence"/>
</dbReference>
<dbReference type="InterPro" id="IPR012337">
    <property type="entry name" value="RNaseH-like_sf"/>
</dbReference>
<evidence type="ECO:0000256" key="6">
    <source>
        <dbReference type="ARBA" id="ARBA00022490"/>
    </source>
</evidence>
<dbReference type="OrthoDB" id="9803420at2"/>
<evidence type="ECO:0000256" key="8">
    <source>
        <dbReference type="ARBA" id="ARBA00022723"/>
    </source>
</evidence>
<comment type="similarity">
    <text evidence="5 13">Belongs to the RNase HII family.</text>
</comment>
<protein>
    <recommendedName>
        <fullName evidence="13">Ribonuclease</fullName>
        <ecNumber evidence="13">3.1.26.4</ecNumber>
    </recommendedName>
</protein>
<comment type="cofactor">
    <cofactor evidence="2">
        <name>Mg(2+)</name>
        <dbReference type="ChEBI" id="CHEBI:18420"/>
    </cofactor>
</comment>
<dbReference type="PANTHER" id="PTHR10954:SF18">
    <property type="entry name" value="RIBONUCLEASE HII"/>
    <property type="match status" value="1"/>
</dbReference>
<dbReference type="AlphaFoldDB" id="A0A261FP40"/>
<evidence type="ECO:0000256" key="2">
    <source>
        <dbReference type="ARBA" id="ARBA00001946"/>
    </source>
</evidence>
<dbReference type="EC" id="3.1.26.4" evidence="13"/>
<dbReference type="RefSeq" id="WP_072723456.1">
    <property type="nucleotide sequence ID" value="NZ_BDIS01000001.1"/>
</dbReference>
<evidence type="ECO:0000256" key="9">
    <source>
        <dbReference type="ARBA" id="ARBA00022759"/>
    </source>
</evidence>
<keyword evidence="6" id="KW-0963">Cytoplasm</keyword>
<keyword evidence="8 12" id="KW-0479">Metal-binding</keyword>
<dbReference type="InterPro" id="IPR024567">
    <property type="entry name" value="RNase_HII/HIII_dom"/>
</dbReference>
<comment type="function">
    <text evidence="3 13">Endonuclease that specifically degrades the RNA of RNA-DNA hybrids.</text>
</comment>
<evidence type="ECO:0000256" key="11">
    <source>
        <dbReference type="ARBA" id="ARBA00023211"/>
    </source>
</evidence>
<name>A0A261FP40_9BIFI</name>
<evidence type="ECO:0000256" key="5">
    <source>
        <dbReference type="ARBA" id="ARBA00007383"/>
    </source>
</evidence>
<evidence type="ECO:0000313" key="16">
    <source>
        <dbReference type="Proteomes" id="UP000216352"/>
    </source>
</evidence>
<dbReference type="CDD" id="cd07182">
    <property type="entry name" value="RNase_HII_bacteria_HII_like"/>
    <property type="match status" value="1"/>
</dbReference>
<evidence type="ECO:0000256" key="7">
    <source>
        <dbReference type="ARBA" id="ARBA00022722"/>
    </source>
</evidence>
<dbReference type="GO" id="GO:0046872">
    <property type="term" value="F:metal ion binding"/>
    <property type="evidence" value="ECO:0007669"/>
    <property type="project" value="UniProtKB-KW"/>
</dbReference>
<feature type="domain" description="RNase H type-2" evidence="14">
    <location>
        <begin position="21"/>
        <end position="282"/>
    </location>
</feature>
<dbReference type="InterPro" id="IPR001352">
    <property type="entry name" value="RNase_HII/HIII"/>
</dbReference>
<comment type="cofactor">
    <cofactor evidence="12">
        <name>Mn(2+)</name>
        <dbReference type="ChEBI" id="CHEBI:29035"/>
    </cofactor>
    <cofactor evidence="12">
        <name>Mg(2+)</name>
        <dbReference type="ChEBI" id="CHEBI:18420"/>
    </cofactor>
    <text evidence="12">Manganese or magnesium. Binds 1 divalent metal ion per monomer in the absence of substrate. May bind a second metal ion after substrate binding.</text>
</comment>
<dbReference type="SUPFAM" id="SSF53098">
    <property type="entry name" value="Ribonuclease H-like"/>
    <property type="match status" value="2"/>
</dbReference>
<dbReference type="GO" id="GO:0004523">
    <property type="term" value="F:RNA-DNA hybrid ribonuclease activity"/>
    <property type="evidence" value="ECO:0007669"/>
    <property type="project" value="UniProtKB-UniRule"/>
</dbReference>
<dbReference type="InterPro" id="IPR022898">
    <property type="entry name" value="RNase_HII"/>
</dbReference>
<dbReference type="PANTHER" id="PTHR10954">
    <property type="entry name" value="RIBONUCLEASE H2 SUBUNIT A"/>
    <property type="match status" value="1"/>
</dbReference>
<dbReference type="PROSITE" id="PS51975">
    <property type="entry name" value="RNASE_H_2"/>
    <property type="match status" value="1"/>
</dbReference>
<keyword evidence="7 12" id="KW-0540">Nuclease</keyword>
<evidence type="ECO:0000313" key="15">
    <source>
        <dbReference type="EMBL" id="OZG60951.1"/>
    </source>
</evidence>
<dbReference type="GO" id="GO:0005737">
    <property type="term" value="C:cytoplasm"/>
    <property type="evidence" value="ECO:0007669"/>
    <property type="project" value="UniProtKB-SubCell"/>
</dbReference>